<proteinExistence type="predicted"/>
<evidence type="ECO:0000313" key="1">
    <source>
        <dbReference type="EMBL" id="KAJ7986622.1"/>
    </source>
</evidence>
<sequence>MLEAGLGLNKQEAWTRSGKRVHPNARRFFHWPELERRVGADPYRAAASIHKYKATSSHTGPVTGSPLGPGLIAQFGWRYGGADSEGRSVKDHGHLAVTYVF</sequence>
<reference evidence="1" key="1">
    <citation type="submission" date="2021-05" db="EMBL/GenBank/DDBJ databases">
        <authorList>
            <person name="Pan Q."/>
            <person name="Jouanno E."/>
            <person name="Zahm M."/>
            <person name="Klopp C."/>
            <person name="Cabau C."/>
            <person name="Louis A."/>
            <person name="Berthelot C."/>
            <person name="Parey E."/>
            <person name="Roest Crollius H."/>
            <person name="Montfort J."/>
            <person name="Robinson-Rechavi M."/>
            <person name="Bouchez O."/>
            <person name="Lampietro C."/>
            <person name="Lopez Roques C."/>
            <person name="Donnadieu C."/>
            <person name="Postlethwait J."/>
            <person name="Bobe J."/>
            <person name="Dillon D."/>
            <person name="Chandos A."/>
            <person name="von Hippel F."/>
            <person name="Guiguen Y."/>
        </authorList>
    </citation>
    <scope>NUCLEOTIDE SEQUENCE</scope>
    <source>
        <strain evidence="1">YG-Jan2019</strain>
    </source>
</reference>
<evidence type="ECO:0000313" key="2">
    <source>
        <dbReference type="Proteomes" id="UP001157502"/>
    </source>
</evidence>
<gene>
    <name evidence="1" type="ORF">DPEC_G00341780</name>
</gene>
<comment type="caution">
    <text evidence="1">The sequence shown here is derived from an EMBL/GenBank/DDBJ whole genome shotgun (WGS) entry which is preliminary data.</text>
</comment>
<dbReference type="EMBL" id="CM055761">
    <property type="protein sequence ID" value="KAJ7986622.1"/>
    <property type="molecule type" value="Genomic_DNA"/>
</dbReference>
<accession>A0ACC2F5I6</accession>
<protein>
    <submittedName>
        <fullName evidence="1">Uncharacterized protein</fullName>
    </submittedName>
</protein>
<keyword evidence="2" id="KW-1185">Reference proteome</keyword>
<name>A0ACC2F5I6_DALPE</name>
<organism evidence="1 2">
    <name type="scientific">Dallia pectoralis</name>
    <name type="common">Alaska blackfish</name>
    <dbReference type="NCBI Taxonomy" id="75939"/>
    <lineage>
        <taxon>Eukaryota</taxon>
        <taxon>Metazoa</taxon>
        <taxon>Chordata</taxon>
        <taxon>Craniata</taxon>
        <taxon>Vertebrata</taxon>
        <taxon>Euteleostomi</taxon>
        <taxon>Actinopterygii</taxon>
        <taxon>Neopterygii</taxon>
        <taxon>Teleostei</taxon>
        <taxon>Protacanthopterygii</taxon>
        <taxon>Esociformes</taxon>
        <taxon>Umbridae</taxon>
        <taxon>Dallia</taxon>
    </lineage>
</organism>
<dbReference type="Proteomes" id="UP001157502">
    <property type="component" value="Chromosome 34"/>
</dbReference>